<gene>
    <name evidence="1" type="ORF">Q5H92_14625</name>
</gene>
<comment type="caution">
    <text evidence="1">The sequence shown here is derived from an EMBL/GenBank/DDBJ whole genome shotgun (WGS) entry which is preliminary data.</text>
</comment>
<evidence type="ECO:0008006" key="3">
    <source>
        <dbReference type="Google" id="ProtNLM"/>
    </source>
</evidence>
<dbReference type="EMBL" id="JAUQSX010000007">
    <property type="protein sequence ID" value="MDO7847600.1"/>
    <property type="molecule type" value="Genomic_DNA"/>
</dbReference>
<sequence length="117" mass="12768">MNNLSPVESPMPPALQGLEYIGQKVNTIQLNLSNIFQNLQNLVGPAPVPPTIADAYSDLVNSNGLVDSIYTINNHLSTLNEQVTIIEEVLRGSIGTGHYFNGAQMKEKAQVNQKSNY</sequence>
<dbReference type="Proteomes" id="UP001167796">
    <property type="component" value="Unassembled WGS sequence"/>
</dbReference>
<protein>
    <recommendedName>
        <fullName evidence="3">Paraquat-inducible protein B</fullName>
    </recommendedName>
</protein>
<reference evidence="1" key="1">
    <citation type="submission" date="2023-07" db="EMBL/GenBank/DDBJ databases">
        <authorList>
            <person name="Kim M.K."/>
        </authorList>
    </citation>
    <scope>NUCLEOTIDE SEQUENCE</scope>
    <source>
        <strain evidence="1">M29</strain>
    </source>
</reference>
<accession>A0ABT9ACP0</accession>
<evidence type="ECO:0000313" key="1">
    <source>
        <dbReference type="EMBL" id="MDO7847600.1"/>
    </source>
</evidence>
<proteinExistence type="predicted"/>
<name>A0ABT9ACP0_9BACT</name>
<dbReference type="RefSeq" id="WP_305012277.1">
    <property type="nucleotide sequence ID" value="NZ_JAUQSX010000007.1"/>
</dbReference>
<organism evidence="1 2">
    <name type="scientific">Hymenobacter mellowenesis</name>
    <dbReference type="NCBI Taxonomy" id="3063995"/>
    <lineage>
        <taxon>Bacteria</taxon>
        <taxon>Pseudomonadati</taxon>
        <taxon>Bacteroidota</taxon>
        <taxon>Cytophagia</taxon>
        <taxon>Cytophagales</taxon>
        <taxon>Hymenobacteraceae</taxon>
        <taxon>Hymenobacter</taxon>
    </lineage>
</organism>
<keyword evidence="2" id="KW-1185">Reference proteome</keyword>
<evidence type="ECO:0000313" key="2">
    <source>
        <dbReference type="Proteomes" id="UP001167796"/>
    </source>
</evidence>